<dbReference type="AlphaFoldDB" id="A0A7S2JZ28"/>
<dbReference type="GO" id="GO:0050897">
    <property type="term" value="F:cobalt ion binding"/>
    <property type="evidence" value="ECO:0007669"/>
    <property type="project" value="InterPro"/>
</dbReference>
<feature type="chain" id="PRO_5030582248" evidence="3">
    <location>
        <begin position="28"/>
        <end position="381"/>
    </location>
</feature>
<dbReference type="EMBL" id="HBGY01005219">
    <property type="protein sequence ID" value="CAD9561701.1"/>
    <property type="molecule type" value="Transcribed_RNA"/>
</dbReference>
<evidence type="ECO:0000256" key="1">
    <source>
        <dbReference type="ARBA" id="ARBA00006908"/>
    </source>
</evidence>
<dbReference type="PANTHER" id="PTHR34557:SF1">
    <property type="entry name" value="PHYTOCHROMOBILIN:FERREDOXIN OXIDOREDUCTASE, CHLOROPLASTIC"/>
    <property type="match status" value="1"/>
</dbReference>
<organism evidence="4">
    <name type="scientific">Leptocylindrus danicus</name>
    <dbReference type="NCBI Taxonomy" id="163516"/>
    <lineage>
        <taxon>Eukaryota</taxon>
        <taxon>Sar</taxon>
        <taxon>Stramenopiles</taxon>
        <taxon>Ochrophyta</taxon>
        <taxon>Bacillariophyta</taxon>
        <taxon>Coscinodiscophyceae</taxon>
        <taxon>Chaetocerotophycidae</taxon>
        <taxon>Leptocylindrales</taxon>
        <taxon>Leptocylindraceae</taxon>
        <taxon>Leptocylindrus</taxon>
    </lineage>
</organism>
<dbReference type="Pfam" id="PF05996">
    <property type="entry name" value="Fe_bilin_red"/>
    <property type="match status" value="1"/>
</dbReference>
<dbReference type="GO" id="GO:0010024">
    <property type="term" value="P:phytochromobilin biosynthetic process"/>
    <property type="evidence" value="ECO:0007669"/>
    <property type="project" value="InterPro"/>
</dbReference>
<sequence>MKSSTVAIHVHYLLVICSVMLPGCAEGFSTSGARSASSNSNSYSTPSSLGTSFLFVKSGASNNRSRTKTMAYIDHDGGVPSSSSSGKSVDVQQQQQQLCSGTYFAGDVEDDILAAYDRRGMPWTESIRDDGSPLLYMPYWKFQLNFMKENLTNLRVIPTGDHSYKESSDGKARIFNMCFQSDEYRKIRMTYYDVGHDCQVFNSLWYPNTSRGDLPVLGIDLLSFNGRKRNLAVVDFQPVCEQMQNDDNSELQFEKRLAFIRRKYKSLQGKMSKRFYDETQFFSKQMLFAKYDQDGIFDVCKDLFPAYQDYVREHLRMVQKSSESIADESYVFERQRAYDNYSAERDPATAMFNKMFGKKWADDFVFNFLFSLSDAPEMTDN</sequence>
<keyword evidence="2" id="KW-0560">Oxidoreductase</keyword>
<proteinExistence type="inferred from homology"/>
<dbReference type="Gene3D" id="3.40.1500.20">
    <property type="match status" value="1"/>
</dbReference>
<protein>
    <submittedName>
        <fullName evidence="4">Uncharacterized protein</fullName>
    </submittedName>
</protein>
<dbReference type="InterPro" id="IPR009249">
    <property type="entry name" value="Ferredoxin-dep_bilin_Rdtase"/>
</dbReference>
<feature type="signal peptide" evidence="3">
    <location>
        <begin position="1"/>
        <end position="27"/>
    </location>
</feature>
<dbReference type="GO" id="GO:0016636">
    <property type="term" value="F:oxidoreductase activity, acting on the CH-CH group of donors, iron-sulfur protein as acceptor"/>
    <property type="evidence" value="ECO:0007669"/>
    <property type="project" value="InterPro"/>
</dbReference>
<evidence type="ECO:0000256" key="3">
    <source>
        <dbReference type="SAM" id="SignalP"/>
    </source>
</evidence>
<dbReference type="PANTHER" id="PTHR34557">
    <property type="entry name" value="PHYTOCHROMOBILIN:FERREDOXIN OXIDOREDUCTASE, CHLOROPLASTIC"/>
    <property type="match status" value="1"/>
</dbReference>
<evidence type="ECO:0000313" key="4">
    <source>
        <dbReference type="EMBL" id="CAD9561701.1"/>
    </source>
</evidence>
<comment type="similarity">
    <text evidence="1">Belongs to the HY2 family.</text>
</comment>
<gene>
    <name evidence="4" type="ORF">LDAN0321_LOCUS3171</name>
</gene>
<evidence type="ECO:0000256" key="2">
    <source>
        <dbReference type="ARBA" id="ARBA00023002"/>
    </source>
</evidence>
<keyword evidence="3" id="KW-0732">Signal</keyword>
<name>A0A7S2JZ28_9STRA</name>
<reference evidence="4" key="1">
    <citation type="submission" date="2021-01" db="EMBL/GenBank/DDBJ databases">
        <authorList>
            <person name="Corre E."/>
            <person name="Pelletier E."/>
            <person name="Niang G."/>
            <person name="Scheremetjew M."/>
            <person name="Finn R."/>
            <person name="Kale V."/>
            <person name="Holt S."/>
            <person name="Cochrane G."/>
            <person name="Meng A."/>
            <person name="Brown T."/>
            <person name="Cohen L."/>
        </authorList>
    </citation>
    <scope>NUCLEOTIDE SEQUENCE</scope>
    <source>
        <strain evidence="4">B650</strain>
    </source>
</reference>
<accession>A0A7S2JZ28</accession>